<proteinExistence type="predicted"/>
<feature type="compositionally biased region" description="Basic and acidic residues" evidence="1">
    <location>
        <begin position="21"/>
        <end position="36"/>
    </location>
</feature>
<gene>
    <name evidence="2" type="ORF">S03H2_04575</name>
</gene>
<dbReference type="EMBL" id="BARU01001831">
    <property type="protein sequence ID" value="GAH21182.1"/>
    <property type="molecule type" value="Genomic_DNA"/>
</dbReference>
<dbReference type="AlphaFoldDB" id="X1DLV4"/>
<accession>X1DLV4</accession>
<name>X1DLV4_9ZZZZ</name>
<protein>
    <submittedName>
        <fullName evidence="2">Uncharacterized protein</fullName>
    </submittedName>
</protein>
<evidence type="ECO:0000313" key="2">
    <source>
        <dbReference type="EMBL" id="GAH21182.1"/>
    </source>
</evidence>
<organism evidence="2">
    <name type="scientific">marine sediment metagenome</name>
    <dbReference type="NCBI Taxonomy" id="412755"/>
    <lineage>
        <taxon>unclassified sequences</taxon>
        <taxon>metagenomes</taxon>
        <taxon>ecological metagenomes</taxon>
    </lineage>
</organism>
<feature type="non-terminal residue" evidence="2">
    <location>
        <position position="1"/>
    </location>
</feature>
<evidence type="ECO:0000256" key="1">
    <source>
        <dbReference type="SAM" id="MobiDB-lite"/>
    </source>
</evidence>
<feature type="region of interest" description="Disordered" evidence="1">
    <location>
        <begin position="1"/>
        <end position="36"/>
    </location>
</feature>
<reference evidence="2" key="1">
    <citation type="journal article" date="2014" name="Front. Microbiol.">
        <title>High frequency of phylogenetically diverse reductive dehalogenase-homologous genes in deep subseafloor sedimentary metagenomes.</title>
        <authorList>
            <person name="Kawai M."/>
            <person name="Futagami T."/>
            <person name="Toyoda A."/>
            <person name="Takaki Y."/>
            <person name="Nishi S."/>
            <person name="Hori S."/>
            <person name="Arai W."/>
            <person name="Tsubouchi T."/>
            <person name="Morono Y."/>
            <person name="Uchiyama I."/>
            <person name="Ito T."/>
            <person name="Fujiyama A."/>
            <person name="Inagaki F."/>
            <person name="Takami H."/>
        </authorList>
    </citation>
    <scope>NUCLEOTIDE SEQUENCE</scope>
    <source>
        <strain evidence="2">Expedition CK06-06</strain>
    </source>
</reference>
<sequence>RGKKGINSIGTFERYQSVHRSQPDKGQDRENKKGELVTHKLPVHMGPLLIGGYSYGIIFIQ</sequence>
<comment type="caution">
    <text evidence="2">The sequence shown here is derived from an EMBL/GenBank/DDBJ whole genome shotgun (WGS) entry which is preliminary data.</text>
</comment>